<dbReference type="STRING" id="1263082.A0A068RR63"/>
<keyword evidence="3" id="KW-0862">Zinc</keyword>
<keyword evidence="8" id="KW-1185">Reference proteome</keyword>
<dbReference type="Proteomes" id="UP000027586">
    <property type="component" value="Unassembled WGS sequence"/>
</dbReference>
<organism evidence="7 8">
    <name type="scientific">Lichtheimia corymbifera JMRC:FSU:9682</name>
    <dbReference type="NCBI Taxonomy" id="1263082"/>
    <lineage>
        <taxon>Eukaryota</taxon>
        <taxon>Fungi</taxon>
        <taxon>Fungi incertae sedis</taxon>
        <taxon>Mucoromycota</taxon>
        <taxon>Mucoromycotina</taxon>
        <taxon>Mucoromycetes</taxon>
        <taxon>Mucorales</taxon>
        <taxon>Lichtheimiaceae</taxon>
        <taxon>Lichtheimia</taxon>
    </lineage>
</organism>
<feature type="compositionally biased region" description="Polar residues" evidence="5">
    <location>
        <begin position="267"/>
        <end position="278"/>
    </location>
</feature>
<evidence type="ECO:0000313" key="8">
    <source>
        <dbReference type="Proteomes" id="UP000027586"/>
    </source>
</evidence>
<dbReference type="PANTHER" id="PTHR12298:SF4">
    <property type="entry name" value="PROGRAMMED CELL DEATH PROTEIN 2"/>
    <property type="match status" value="1"/>
</dbReference>
<name>A0A068RR63_9FUNG</name>
<evidence type="ECO:0000313" key="7">
    <source>
        <dbReference type="EMBL" id="CDH52200.1"/>
    </source>
</evidence>
<keyword evidence="2 4" id="KW-0863">Zinc-finger</keyword>
<evidence type="ECO:0000256" key="5">
    <source>
        <dbReference type="SAM" id="MobiDB-lite"/>
    </source>
</evidence>
<dbReference type="GO" id="GO:0005737">
    <property type="term" value="C:cytoplasm"/>
    <property type="evidence" value="ECO:0007669"/>
    <property type="project" value="InterPro"/>
</dbReference>
<dbReference type="SUPFAM" id="SSF144232">
    <property type="entry name" value="HIT/MYND zinc finger-like"/>
    <property type="match status" value="1"/>
</dbReference>
<protein>
    <submittedName>
        <fullName evidence="7">Programmed cell death protein 2</fullName>
    </submittedName>
</protein>
<reference evidence="7" key="1">
    <citation type="submission" date="2013-08" db="EMBL/GenBank/DDBJ databases">
        <title>Gene expansion shapes genome architecture in the human pathogen Lichtheimia corymbifera: an evolutionary genomics analysis in the ancient terrestrial Mucorales (Mucoromycotina).</title>
        <authorList>
            <person name="Schwartze V.U."/>
            <person name="Winter S."/>
            <person name="Shelest E."/>
            <person name="Marcet-Houben M."/>
            <person name="Horn F."/>
            <person name="Wehner S."/>
            <person name="Hoffmann K."/>
            <person name="Riege K."/>
            <person name="Sammeth M."/>
            <person name="Nowrousian M."/>
            <person name="Valiante V."/>
            <person name="Linde J."/>
            <person name="Jacobsen I.D."/>
            <person name="Marz M."/>
            <person name="Brakhage A.A."/>
            <person name="Gabaldon T."/>
            <person name="Bocker S."/>
            <person name="Voigt K."/>
        </authorList>
    </citation>
    <scope>NUCLEOTIDE SEQUENCE [LARGE SCALE GENOMIC DNA]</scope>
    <source>
        <strain evidence="7">FSU 9682</strain>
    </source>
</reference>
<feature type="domain" description="MYND-type" evidence="6">
    <location>
        <begin position="183"/>
        <end position="221"/>
    </location>
</feature>
<evidence type="ECO:0000256" key="1">
    <source>
        <dbReference type="ARBA" id="ARBA00022723"/>
    </source>
</evidence>
<dbReference type="PROSITE" id="PS50865">
    <property type="entry name" value="ZF_MYND_2"/>
    <property type="match status" value="1"/>
</dbReference>
<dbReference type="InterPro" id="IPR002893">
    <property type="entry name" value="Znf_MYND"/>
</dbReference>
<accession>A0A068RR63</accession>
<evidence type="ECO:0000256" key="3">
    <source>
        <dbReference type="ARBA" id="ARBA00022833"/>
    </source>
</evidence>
<dbReference type="OrthoDB" id="443682at2759"/>
<comment type="caution">
    <text evidence="7">The sequence shown here is derived from an EMBL/GenBank/DDBJ whole genome shotgun (WGS) entry which is preliminary data.</text>
</comment>
<evidence type="ECO:0000256" key="4">
    <source>
        <dbReference type="PROSITE-ProRule" id="PRU00134"/>
    </source>
</evidence>
<feature type="region of interest" description="Disordered" evidence="5">
    <location>
        <begin position="245"/>
        <end position="278"/>
    </location>
</feature>
<evidence type="ECO:0000259" key="6">
    <source>
        <dbReference type="PROSITE" id="PS50865"/>
    </source>
</evidence>
<gene>
    <name evidence="7" type="ORF">LCOR_03707.1</name>
</gene>
<dbReference type="PANTHER" id="PTHR12298">
    <property type="entry name" value="PCDC2 PROGRAMMED CELL DEATH PROTEIN 2 -RELATED"/>
    <property type="match status" value="1"/>
</dbReference>
<dbReference type="EMBL" id="CBTN010000012">
    <property type="protein sequence ID" value="CDH52200.1"/>
    <property type="molecule type" value="Genomic_DNA"/>
</dbReference>
<dbReference type="GO" id="GO:0008270">
    <property type="term" value="F:zinc ion binding"/>
    <property type="evidence" value="ECO:0007669"/>
    <property type="project" value="UniProtKB-KW"/>
</dbReference>
<feature type="compositionally biased region" description="Basic and acidic residues" evidence="5">
    <location>
        <begin position="245"/>
        <end position="256"/>
    </location>
</feature>
<dbReference type="Gene3D" id="6.10.140.2220">
    <property type="match status" value="1"/>
</dbReference>
<dbReference type="GO" id="GO:0005634">
    <property type="term" value="C:nucleus"/>
    <property type="evidence" value="ECO:0007669"/>
    <property type="project" value="TreeGrafter"/>
</dbReference>
<dbReference type="AlphaFoldDB" id="A0A068RR63"/>
<dbReference type="VEuPathDB" id="FungiDB:LCOR_03707.1"/>
<proteinExistence type="predicted"/>
<dbReference type="Pfam" id="PF01753">
    <property type="entry name" value="zf-MYND"/>
    <property type="match status" value="1"/>
</dbReference>
<sequence>MLHCHSAPPQANFAGFPFAFPSMSKTDHDSDSDVSELDAKELSQALSTDHWAPMLGYCEDPETPLTADTFPSKSGGKPAWLNPETILEAEQVTCRNCEQPMVLLLQLYTPEDQPAEAFHRMVYVFCCKDGGCIKQDWTGSFKVFRSQLPRENPYYPPPEDEEDEDNDVAIDFSPKQFTPPKQCVICGLAANKMCGKCHSAHYCSRQHQLVDWNSCRHKDYCNANNNNDDDDSVARLRASRLFPEKEIVSEAEGRGEDGEEEDAQKAHTASQQQGGTLSGETALALRGDETYEDSKVDVDDAFLKFQIKIGLYPDQVLRYERVEYDMPDREPLWVQGGCKPSLVPDCECCGGPRTFEFQILSTLINFLDITPDANDALDWGSLYIYTCKHNCPIGDNVFASEYLWKQDFSTDGMDLNKTASRYL</sequence>
<dbReference type="Pfam" id="PF04194">
    <property type="entry name" value="PDCD2_C"/>
    <property type="match status" value="1"/>
</dbReference>
<keyword evidence="1" id="KW-0479">Metal-binding</keyword>
<dbReference type="InterPro" id="IPR007320">
    <property type="entry name" value="PDCD2_C"/>
</dbReference>
<evidence type="ECO:0000256" key="2">
    <source>
        <dbReference type="ARBA" id="ARBA00022771"/>
    </source>
</evidence>
<dbReference type="PROSITE" id="PS01360">
    <property type="entry name" value="ZF_MYND_1"/>
    <property type="match status" value="1"/>
</dbReference>